<dbReference type="GO" id="GO:0045944">
    <property type="term" value="P:positive regulation of transcription by RNA polymerase II"/>
    <property type="evidence" value="ECO:0007669"/>
    <property type="project" value="TreeGrafter"/>
</dbReference>
<feature type="compositionally biased region" description="Gly residues" evidence="3">
    <location>
        <begin position="409"/>
        <end position="420"/>
    </location>
</feature>
<feature type="domain" description="NDT80" evidence="4">
    <location>
        <begin position="111"/>
        <end position="402"/>
    </location>
</feature>
<dbReference type="Gene3D" id="2.60.40.1390">
    <property type="entry name" value="NDT80 DNA-binding domain"/>
    <property type="match status" value="1"/>
</dbReference>
<dbReference type="Pfam" id="PF05224">
    <property type="entry name" value="NDT80_PhoG"/>
    <property type="match status" value="1"/>
</dbReference>
<name>A0AAJ0FLY1_9HYPO</name>
<feature type="region of interest" description="Disordered" evidence="3">
    <location>
        <begin position="393"/>
        <end position="420"/>
    </location>
</feature>
<proteinExistence type="predicted"/>
<dbReference type="InterPro" id="IPR008967">
    <property type="entry name" value="p53-like_TF_DNA-bd_sf"/>
</dbReference>
<evidence type="ECO:0000256" key="1">
    <source>
        <dbReference type="ARBA" id="ARBA00023125"/>
    </source>
</evidence>
<dbReference type="SUPFAM" id="SSF49417">
    <property type="entry name" value="p53-like transcription factors"/>
    <property type="match status" value="1"/>
</dbReference>
<feature type="compositionally biased region" description="Basic and acidic residues" evidence="3">
    <location>
        <begin position="594"/>
        <end position="606"/>
    </location>
</feature>
<dbReference type="GO" id="GO:0003677">
    <property type="term" value="F:DNA binding"/>
    <property type="evidence" value="ECO:0007669"/>
    <property type="project" value="UniProtKB-KW"/>
</dbReference>
<dbReference type="InterPro" id="IPR052605">
    <property type="entry name" value="Fungal_trans_regulator"/>
</dbReference>
<feature type="region of interest" description="Disordered" evidence="3">
    <location>
        <begin position="486"/>
        <end position="629"/>
    </location>
</feature>
<dbReference type="GO" id="GO:0003700">
    <property type="term" value="F:DNA-binding transcription factor activity"/>
    <property type="evidence" value="ECO:0007669"/>
    <property type="project" value="UniProtKB-UniRule"/>
</dbReference>
<dbReference type="Proteomes" id="UP001251528">
    <property type="component" value="Unassembled WGS sequence"/>
</dbReference>
<dbReference type="EMBL" id="JASWJB010000682">
    <property type="protein sequence ID" value="KAK2589451.1"/>
    <property type="molecule type" value="Genomic_DNA"/>
</dbReference>
<comment type="caution">
    <text evidence="5">The sequence shown here is derived from an EMBL/GenBank/DDBJ whole genome shotgun (WGS) entry which is preliminary data.</text>
</comment>
<dbReference type="InterPro" id="IPR037141">
    <property type="entry name" value="NDT80_DNA-bd_dom_sf"/>
</dbReference>
<dbReference type="GO" id="GO:0000228">
    <property type="term" value="C:nuclear chromosome"/>
    <property type="evidence" value="ECO:0007669"/>
    <property type="project" value="TreeGrafter"/>
</dbReference>
<protein>
    <recommendedName>
        <fullName evidence="4">NDT80 domain-containing protein</fullName>
    </recommendedName>
</protein>
<feature type="DNA-binding region" description="NDT80" evidence="2">
    <location>
        <begin position="111"/>
        <end position="402"/>
    </location>
</feature>
<reference evidence="5" key="1">
    <citation type="submission" date="2023-06" db="EMBL/GenBank/DDBJ databases">
        <title>Conoideocrella luteorostrata (Hypocreales: Clavicipitaceae), a potential biocontrol fungus for elongate hemlock scale in United States Christmas tree production areas.</title>
        <authorList>
            <person name="Barrett H."/>
            <person name="Lovett B."/>
            <person name="Macias A.M."/>
            <person name="Stajich J.E."/>
            <person name="Kasson M.T."/>
        </authorList>
    </citation>
    <scope>NUCLEOTIDE SEQUENCE</scope>
    <source>
        <strain evidence="5">ARSEF 14590</strain>
    </source>
</reference>
<keyword evidence="1 2" id="KW-0238">DNA-binding</keyword>
<keyword evidence="6" id="KW-1185">Reference proteome</keyword>
<feature type="compositionally biased region" description="Basic residues" evidence="3">
    <location>
        <begin position="553"/>
        <end position="565"/>
    </location>
</feature>
<evidence type="ECO:0000256" key="2">
    <source>
        <dbReference type="PROSITE-ProRule" id="PRU00850"/>
    </source>
</evidence>
<dbReference type="PROSITE" id="PS51517">
    <property type="entry name" value="NDT80"/>
    <property type="match status" value="1"/>
</dbReference>
<feature type="compositionally biased region" description="Low complexity" evidence="3">
    <location>
        <begin position="525"/>
        <end position="543"/>
    </location>
</feature>
<gene>
    <name evidence="5" type="ORF">QQS21_012872</name>
</gene>
<dbReference type="InterPro" id="IPR024061">
    <property type="entry name" value="NDT80_DNA-bd_dom"/>
</dbReference>
<sequence>MDRYNQEGHNSSLTIDAPDATPLLSLFQPSNGLSSGQNYTHDSHGFYSNGGSMFTPDVRLRLSSNTASSMSMAHVQQPFHNSRATTLPHLGPHINSRDHFSHSIATFPRRGPDHFSRTSSFPVSRRQQLNGYTPSATRMDSHQFAHRASQNEAPPLLPIEMLGNLHYIDPGNPGMTAIKVEINGVIDKGPFLSSEREWTCYRRNYLACICSYSLSPNFPGAPIQFTGTPLSGSNSSQTFQVYGFAMCISAVVADNDQHNIELVQHTPKRDKGPTSKPSKTLLAPKLISTQHGAGGLNMYPEGSTLTTNARSLYTEGYGGQQQGPVVGQQQMATEHTFERIQFKQATQNNGKRRAAQQYYHLVVELWADVGTQAAEQFVKVAFRKSAKMIVRGRSPGHYQNERRNSHGNGTSGAAGSGGYRPIGEFGNSSGMAGTGLGYNSHAAYDTRGSNYNHVRHQDMSPESIFSTSNDEKPSMGKAYHHQYYTGSTYESNNSHDRVDLFGHGQSQSHSHSHSHRNGTDVSLHSNINNGNGNGNSTDTGNNGQDHDQSQSHGRGRNGHNAAVHKVKPEFDFNMLPSPFSGGGPGTGAGTAHTARPDDHHRERFDGRPSSGGFYPSMPSIVSPTGLGAI</sequence>
<evidence type="ECO:0000313" key="5">
    <source>
        <dbReference type="EMBL" id="KAK2589451.1"/>
    </source>
</evidence>
<evidence type="ECO:0000259" key="4">
    <source>
        <dbReference type="PROSITE" id="PS51517"/>
    </source>
</evidence>
<dbReference type="GO" id="GO:0051321">
    <property type="term" value="P:meiotic cell cycle"/>
    <property type="evidence" value="ECO:0007669"/>
    <property type="project" value="TreeGrafter"/>
</dbReference>
<dbReference type="PANTHER" id="PTHR35144">
    <property type="entry name" value="MEIOSIS-SPECIFIC TRANSCRIPTION FACTOR NDT80"/>
    <property type="match status" value="1"/>
</dbReference>
<dbReference type="AlphaFoldDB" id="A0AAJ0FLY1"/>
<organism evidence="5 6">
    <name type="scientific">Conoideocrella luteorostrata</name>
    <dbReference type="NCBI Taxonomy" id="1105319"/>
    <lineage>
        <taxon>Eukaryota</taxon>
        <taxon>Fungi</taxon>
        <taxon>Dikarya</taxon>
        <taxon>Ascomycota</taxon>
        <taxon>Pezizomycotina</taxon>
        <taxon>Sordariomycetes</taxon>
        <taxon>Hypocreomycetidae</taxon>
        <taxon>Hypocreales</taxon>
        <taxon>Clavicipitaceae</taxon>
        <taxon>Conoideocrella</taxon>
    </lineage>
</organism>
<accession>A0AAJ0FLY1</accession>
<evidence type="ECO:0000313" key="6">
    <source>
        <dbReference type="Proteomes" id="UP001251528"/>
    </source>
</evidence>
<evidence type="ECO:0000256" key="3">
    <source>
        <dbReference type="SAM" id="MobiDB-lite"/>
    </source>
</evidence>
<dbReference type="PANTHER" id="PTHR35144:SF2">
    <property type="entry name" value="MEIOSIS-SPECIFIC TRANSCRIPTION FACTOR NDT80"/>
    <property type="match status" value="1"/>
</dbReference>